<dbReference type="PANTHER" id="PTHR37485">
    <property type="entry name" value="CELL DIVISION PROTEIN FTSB"/>
    <property type="match status" value="1"/>
</dbReference>
<dbReference type="Proteomes" id="UP001500227">
    <property type="component" value="Unassembled WGS sequence"/>
</dbReference>
<proteinExistence type="inferred from homology"/>
<dbReference type="EMBL" id="BAABKD010000002">
    <property type="protein sequence ID" value="GAA5086594.1"/>
    <property type="molecule type" value="Genomic_DNA"/>
</dbReference>
<dbReference type="InterPro" id="IPR007060">
    <property type="entry name" value="FtsL/DivIC"/>
</dbReference>
<evidence type="ECO:0000256" key="3">
    <source>
        <dbReference type="ARBA" id="ARBA00022692"/>
    </source>
</evidence>
<comment type="subunit">
    <text evidence="7">Part of a complex composed of FtsB, FtsL and FtsQ.</text>
</comment>
<evidence type="ECO:0000256" key="7">
    <source>
        <dbReference type="HAMAP-Rule" id="MF_00599"/>
    </source>
</evidence>
<dbReference type="InterPro" id="IPR023081">
    <property type="entry name" value="Cell_div_FtsB"/>
</dbReference>
<keyword evidence="9" id="KW-1185">Reference proteome</keyword>
<evidence type="ECO:0000256" key="5">
    <source>
        <dbReference type="ARBA" id="ARBA00023136"/>
    </source>
</evidence>
<protein>
    <recommendedName>
        <fullName evidence="7">Cell division protein FtsB</fullName>
    </recommendedName>
</protein>
<evidence type="ECO:0000256" key="6">
    <source>
        <dbReference type="ARBA" id="ARBA00023306"/>
    </source>
</evidence>
<reference evidence="9" key="1">
    <citation type="journal article" date="2019" name="Int. J. Syst. Evol. Microbiol.">
        <title>The Global Catalogue of Microorganisms (GCM) 10K type strain sequencing project: providing services to taxonomists for standard genome sequencing and annotation.</title>
        <authorList>
            <consortium name="The Broad Institute Genomics Platform"/>
            <consortium name="The Broad Institute Genome Sequencing Center for Infectious Disease"/>
            <person name="Wu L."/>
            <person name="Ma J."/>
        </authorList>
    </citation>
    <scope>NUCLEOTIDE SEQUENCE [LARGE SCALE GENOMIC DNA]</scope>
    <source>
        <strain evidence="9">JCM 18423</strain>
    </source>
</reference>
<comment type="similarity">
    <text evidence="7">Belongs to the FtsB family.</text>
</comment>
<dbReference type="RefSeq" id="WP_260650875.1">
    <property type="nucleotide sequence ID" value="NZ_BAABKD010000002.1"/>
</dbReference>
<feature type="topological domain" description="Periplasmic" evidence="7">
    <location>
        <begin position="22"/>
        <end position="93"/>
    </location>
</feature>
<evidence type="ECO:0000256" key="2">
    <source>
        <dbReference type="ARBA" id="ARBA00022618"/>
    </source>
</evidence>
<keyword evidence="6 7" id="KW-0131">Cell cycle</keyword>
<dbReference type="Pfam" id="PF04977">
    <property type="entry name" value="DivIC"/>
    <property type="match status" value="1"/>
</dbReference>
<keyword evidence="7" id="KW-0997">Cell inner membrane</keyword>
<evidence type="ECO:0000256" key="1">
    <source>
        <dbReference type="ARBA" id="ARBA00022475"/>
    </source>
</evidence>
<keyword evidence="5 7" id="KW-0472">Membrane</keyword>
<dbReference type="HAMAP" id="MF_00599">
    <property type="entry name" value="FtsB"/>
    <property type="match status" value="1"/>
</dbReference>
<dbReference type="PANTHER" id="PTHR37485:SF1">
    <property type="entry name" value="CELL DIVISION PROTEIN FTSB"/>
    <property type="match status" value="1"/>
</dbReference>
<sequence length="93" mass="10731">MRFIFIFLVALLAFFNYELWFGNNGVDRIKELQEKIQVQQELNEAALARNNAMAAEVHDLREGTQAVEELARFEQGMIKQGEIFVQIMSPNTP</sequence>
<comment type="function">
    <text evidence="7">Essential cell division protein. May link together the upstream cell division proteins, which are predominantly cytoplasmic, with the downstream cell division proteins, which are predominantly periplasmic.</text>
</comment>
<evidence type="ECO:0000256" key="4">
    <source>
        <dbReference type="ARBA" id="ARBA00022989"/>
    </source>
</evidence>
<organism evidence="8 9">
    <name type="scientific">Paenalcaligenes hermetiae</name>
    <dbReference type="NCBI Taxonomy" id="1157987"/>
    <lineage>
        <taxon>Bacteria</taxon>
        <taxon>Pseudomonadati</taxon>
        <taxon>Pseudomonadota</taxon>
        <taxon>Betaproteobacteria</taxon>
        <taxon>Burkholderiales</taxon>
        <taxon>Alcaligenaceae</taxon>
        <taxon>Paenalcaligenes</taxon>
    </lineage>
</organism>
<keyword evidence="3 7" id="KW-0812">Transmembrane</keyword>
<keyword evidence="4 7" id="KW-1133">Transmembrane helix</keyword>
<keyword evidence="2 7" id="KW-0132">Cell division</keyword>
<accession>A0ABP9LVY4</accession>
<gene>
    <name evidence="7" type="primary">ftsB</name>
    <name evidence="8" type="ORF">GCM10023337_06380</name>
</gene>
<comment type="caution">
    <text evidence="8">The sequence shown here is derived from an EMBL/GenBank/DDBJ whole genome shotgun (WGS) entry which is preliminary data.</text>
</comment>
<evidence type="ECO:0000313" key="8">
    <source>
        <dbReference type="EMBL" id="GAA5086594.1"/>
    </source>
</evidence>
<evidence type="ECO:0000313" key="9">
    <source>
        <dbReference type="Proteomes" id="UP001500227"/>
    </source>
</evidence>
<feature type="topological domain" description="Cytoplasmic" evidence="7">
    <location>
        <begin position="1"/>
        <end position="3"/>
    </location>
</feature>
<comment type="subcellular location">
    <subcellularLocation>
        <location evidence="7">Cell inner membrane</location>
        <topology evidence="7">Single-pass type II membrane protein</topology>
    </subcellularLocation>
    <text evidence="7">Localizes to the division septum.</text>
</comment>
<dbReference type="NCBIfam" id="NF002058">
    <property type="entry name" value="PRK00888.1"/>
    <property type="match status" value="1"/>
</dbReference>
<keyword evidence="1 7" id="KW-1003">Cell membrane</keyword>
<name>A0ABP9LVY4_9BURK</name>